<keyword evidence="4" id="KW-1185">Reference proteome</keyword>
<accession>A0A2Y8ZZ49</accession>
<dbReference type="AlphaFoldDB" id="A0A2Y8ZZ49"/>
<reference evidence="3 4" key="1">
    <citation type="submission" date="2016-10" db="EMBL/GenBank/DDBJ databases">
        <authorList>
            <person name="Cai Z."/>
        </authorList>
    </citation>
    <scope>NUCLEOTIDE SEQUENCE [LARGE SCALE GENOMIC DNA]</scope>
    <source>
        <strain evidence="3 4">CGMCC 1.10826</strain>
    </source>
</reference>
<name>A0A2Y8ZZ49_9MICO</name>
<feature type="compositionally biased region" description="Basic and acidic residues" evidence="1">
    <location>
        <begin position="252"/>
        <end position="297"/>
    </location>
</feature>
<dbReference type="RefSeq" id="WP_110851283.1">
    <property type="nucleotide sequence ID" value="NZ_QKLZ01000001.1"/>
</dbReference>
<dbReference type="Proteomes" id="UP000250222">
    <property type="component" value="Unassembled WGS sequence"/>
</dbReference>
<proteinExistence type="predicted"/>
<protein>
    <submittedName>
        <fullName evidence="3">Micrococcal nuclease</fullName>
    </submittedName>
</protein>
<dbReference type="OrthoDB" id="4337778at2"/>
<dbReference type="EMBL" id="UETB01000001">
    <property type="protein sequence ID" value="SSA36568.1"/>
    <property type="molecule type" value="Genomic_DNA"/>
</dbReference>
<dbReference type="Pfam" id="PF05901">
    <property type="entry name" value="Excalibur"/>
    <property type="match status" value="1"/>
</dbReference>
<dbReference type="InterPro" id="IPR035437">
    <property type="entry name" value="SNase_OB-fold_sf"/>
</dbReference>
<dbReference type="InterPro" id="IPR016071">
    <property type="entry name" value="Staphylococal_nuclease_OB-fold"/>
</dbReference>
<feature type="compositionally biased region" description="Basic and acidic residues" evidence="1">
    <location>
        <begin position="334"/>
        <end position="343"/>
    </location>
</feature>
<evidence type="ECO:0000313" key="3">
    <source>
        <dbReference type="EMBL" id="SSA36568.1"/>
    </source>
</evidence>
<dbReference type="PROSITE" id="PS50830">
    <property type="entry name" value="TNASE_3"/>
    <property type="match status" value="1"/>
</dbReference>
<dbReference type="Gene3D" id="2.40.50.90">
    <property type="match status" value="1"/>
</dbReference>
<dbReference type="SMART" id="SM00318">
    <property type="entry name" value="SNc"/>
    <property type="match status" value="1"/>
</dbReference>
<dbReference type="InterPro" id="IPR008613">
    <property type="entry name" value="Excalibur_Ca-bd_domain"/>
</dbReference>
<feature type="region of interest" description="Disordered" evidence="1">
    <location>
        <begin position="251"/>
        <end position="343"/>
    </location>
</feature>
<sequence>MSEVRTFLRDHRIGLGVVTAALVVVGGAAVADSPGTSTTVAAVVDGRTIDVLVDGEEQRVRLLNVAAPDECLADDAAAFLTERLPAGTEVDLEYDEERHDDAGNVLAGVLEEGSLVNEEVARAGLGVAVVEEPNRRFHDAVLTAQRAAEVEGLGLYSEDVECTVPAQVSAYGEQVSELEGAVGAGTTRELDRWATEAAAAAATGAALAELLDGDDAALPLLAYTGEHWTLHEDVEEWTARVVEIEETVATERAAEEERIEREKAERRAAEEAEREAEEAARTKEAARSERELERAARAQETGPGGGSASFESCTAARNAGAAPVHAGQAGYGSHLDRDGVGCE</sequence>
<feature type="domain" description="TNase-like" evidence="2">
    <location>
        <begin position="34"/>
        <end position="158"/>
    </location>
</feature>
<evidence type="ECO:0000313" key="4">
    <source>
        <dbReference type="Proteomes" id="UP000250222"/>
    </source>
</evidence>
<dbReference type="SUPFAM" id="SSF50199">
    <property type="entry name" value="Staphylococcal nuclease"/>
    <property type="match status" value="1"/>
</dbReference>
<dbReference type="SMART" id="SM00894">
    <property type="entry name" value="Excalibur"/>
    <property type="match status" value="1"/>
</dbReference>
<evidence type="ECO:0000256" key="1">
    <source>
        <dbReference type="SAM" id="MobiDB-lite"/>
    </source>
</evidence>
<evidence type="ECO:0000259" key="2">
    <source>
        <dbReference type="PROSITE" id="PS50830"/>
    </source>
</evidence>
<organism evidence="3 4">
    <name type="scientific">Georgenia satyanarayanai</name>
    <dbReference type="NCBI Taxonomy" id="860221"/>
    <lineage>
        <taxon>Bacteria</taxon>
        <taxon>Bacillati</taxon>
        <taxon>Actinomycetota</taxon>
        <taxon>Actinomycetes</taxon>
        <taxon>Micrococcales</taxon>
        <taxon>Bogoriellaceae</taxon>
        <taxon>Georgenia</taxon>
    </lineage>
</organism>
<gene>
    <name evidence="3" type="ORF">SAMN05216184_101232</name>
</gene>